<feature type="compositionally biased region" description="Basic and acidic residues" evidence="2">
    <location>
        <begin position="554"/>
        <end position="567"/>
    </location>
</feature>
<dbReference type="CDD" id="cd00014">
    <property type="entry name" value="CH_SF"/>
    <property type="match status" value="1"/>
</dbReference>
<evidence type="ECO:0000256" key="2">
    <source>
        <dbReference type="SAM" id="MobiDB-lite"/>
    </source>
</evidence>
<evidence type="ECO:0000313" key="3">
    <source>
        <dbReference type="EnsemblProtists" id="PYU1_T014638"/>
    </source>
</evidence>
<protein>
    <recommendedName>
        <fullName evidence="5">Calponin-homology (CH) domain-containing protein</fullName>
    </recommendedName>
</protein>
<feature type="region of interest" description="Disordered" evidence="2">
    <location>
        <begin position="513"/>
        <end position="571"/>
    </location>
</feature>
<reference evidence="4" key="1">
    <citation type="journal article" date="2010" name="Genome Biol.">
        <title>Genome sequence of the necrotrophic plant pathogen Pythium ultimum reveals original pathogenicity mechanisms and effector repertoire.</title>
        <authorList>
            <person name="Levesque C.A."/>
            <person name="Brouwer H."/>
            <person name="Cano L."/>
            <person name="Hamilton J.P."/>
            <person name="Holt C."/>
            <person name="Huitema E."/>
            <person name="Raffaele S."/>
            <person name="Robideau G.P."/>
            <person name="Thines M."/>
            <person name="Win J."/>
            <person name="Zerillo M.M."/>
            <person name="Beakes G.W."/>
            <person name="Boore J.L."/>
            <person name="Busam D."/>
            <person name="Dumas B."/>
            <person name="Ferriera S."/>
            <person name="Fuerstenberg S.I."/>
            <person name="Gachon C.M."/>
            <person name="Gaulin E."/>
            <person name="Govers F."/>
            <person name="Grenville-Briggs L."/>
            <person name="Horner N."/>
            <person name="Hostetler J."/>
            <person name="Jiang R.H."/>
            <person name="Johnson J."/>
            <person name="Krajaejun T."/>
            <person name="Lin H."/>
            <person name="Meijer H.J."/>
            <person name="Moore B."/>
            <person name="Morris P."/>
            <person name="Phuntmart V."/>
            <person name="Puiu D."/>
            <person name="Shetty J."/>
            <person name="Stajich J.E."/>
            <person name="Tripathy S."/>
            <person name="Wawra S."/>
            <person name="van West P."/>
            <person name="Whitty B.R."/>
            <person name="Coutinho P.M."/>
            <person name="Henrissat B."/>
            <person name="Martin F."/>
            <person name="Thomas P.D."/>
            <person name="Tyler B.M."/>
            <person name="De Vries R.P."/>
            <person name="Kamoun S."/>
            <person name="Yandell M."/>
            <person name="Tisserat N."/>
            <person name="Buell C.R."/>
        </authorList>
    </citation>
    <scope>NUCLEOTIDE SEQUENCE</scope>
    <source>
        <strain evidence="4">DAOM:BR144</strain>
    </source>
</reference>
<dbReference type="OMA" id="KWCRTRA"/>
<evidence type="ECO:0000256" key="1">
    <source>
        <dbReference type="SAM" id="Coils"/>
    </source>
</evidence>
<reference evidence="4" key="2">
    <citation type="submission" date="2010-04" db="EMBL/GenBank/DDBJ databases">
        <authorList>
            <person name="Buell R."/>
            <person name="Hamilton J."/>
            <person name="Hostetler J."/>
        </authorList>
    </citation>
    <scope>NUCLEOTIDE SEQUENCE [LARGE SCALE GENOMIC DNA]</scope>
    <source>
        <strain evidence="4">DAOM:BR144</strain>
    </source>
</reference>
<evidence type="ECO:0008006" key="5">
    <source>
        <dbReference type="Google" id="ProtNLM"/>
    </source>
</evidence>
<dbReference type="EMBL" id="GL376576">
    <property type="status" value="NOT_ANNOTATED_CDS"/>
    <property type="molecule type" value="Genomic_DNA"/>
</dbReference>
<feature type="compositionally biased region" description="Acidic residues" evidence="2">
    <location>
        <begin position="411"/>
        <end position="421"/>
    </location>
</feature>
<dbReference type="EnsemblProtists" id="PYU1_T014638">
    <property type="protein sequence ID" value="PYU1_T014638"/>
    <property type="gene ID" value="PYU1_G014607"/>
</dbReference>
<dbReference type="HOGENOM" id="CLU_372353_0_0_1"/>
<feature type="compositionally biased region" description="Acidic residues" evidence="2">
    <location>
        <begin position="264"/>
        <end position="277"/>
    </location>
</feature>
<dbReference type="AlphaFoldDB" id="K3XBN9"/>
<dbReference type="Proteomes" id="UP000019132">
    <property type="component" value="Unassembled WGS sequence"/>
</dbReference>
<feature type="coiled-coil region" evidence="1">
    <location>
        <begin position="678"/>
        <end position="708"/>
    </location>
</feature>
<feature type="compositionally biased region" description="Acidic residues" evidence="2">
    <location>
        <begin position="318"/>
        <end position="334"/>
    </location>
</feature>
<dbReference type="Gene3D" id="1.10.418.10">
    <property type="entry name" value="Calponin-like domain"/>
    <property type="match status" value="1"/>
</dbReference>
<dbReference type="STRING" id="431595.K3XBN9"/>
<dbReference type="InterPro" id="IPR036872">
    <property type="entry name" value="CH_dom_sf"/>
</dbReference>
<reference evidence="3" key="3">
    <citation type="submission" date="2015-02" db="UniProtKB">
        <authorList>
            <consortium name="EnsemblProtists"/>
        </authorList>
    </citation>
    <scope>IDENTIFICATION</scope>
    <source>
        <strain evidence="3">DAOM BR144</strain>
    </source>
</reference>
<organism evidence="3 4">
    <name type="scientific">Globisporangium ultimum (strain ATCC 200006 / CBS 805.95 / DAOM BR144)</name>
    <name type="common">Pythium ultimum</name>
    <dbReference type="NCBI Taxonomy" id="431595"/>
    <lineage>
        <taxon>Eukaryota</taxon>
        <taxon>Sar</taxon>
        <taxon>Stramenopiles</taxon>
        <taxon>Oomycota</taxon>
        <taxon>Peronosporomycetes</taxon>
        <taxon>Pythiales</taxon>
        <taxon>Pythiaceae</taxon>
        <taxon>Globisporangium</taxon>
    </lineage>
</organism>
<feature type="region of interest" description="Disordered" evidence="2">
    <location>
        <begin position="261"/>
        <end position="425"/>
    </location>
</feature>
<accession>K3XBN9</accession>
<keyword evidence="1" id="KW-0175">Coiled coil</keyword>
<feature type="compositionally biased region" description="Polar residues" evidence="2">
    <location>
        <begin position="213"/>
        <end position="226"/>
    </location>
</feature>
<proteinExistence type="predicted"/>
<feature type="compositionally biased region" description="Basic and acidic residues" evidence="2">
    <location>
        <begin position="278"/>
        <end position="302"/>
    </location>
</feature>
<feature type="coiled-coil region" evidence="1">
    <location>
        <begin position="586"/>
        <end position="638"/>
    </location>
</feature>
<keyword evidence="4" id="KW-1185">Reference proteome</keyword>
<dbReference type="SUPFAM" id="SSF47576">
    <property type="entry name" value="Calponin-homology domain, CH-domain"/>
    <property type="match status" value="1"/>
</dbReference>
<dbReference type="InParanoid" id="K3XBN9"/>
<dbReference type="eggNOG" id="ENOG502S4QS">
    <property type="taxonomic scope" value="Eukaryota"/>
</dbReference>
<feature type="compositionally biased region" description="Low complexity" evidence="2">
    <location>
        <begin position="344"/>
        <end position="364"/>
    </location>
</feature>
<dbReference type="VEuPathDB" id="FungiDB:PYU1_G014607"/>
<feature type="region of interest" description="Disordered" evidence="2">
    <location>
        <begin position="173"/>
        <end position="226"/>
    </location>
</feature>
<name>K3XBN9_GLOUD</name>
<sequence>MDADLTLAWVRAEIAPLAAKLQPPLPDANSTWSICEFLRDGRALCLLSAALDHVATKQQNDDDDAHDIGDSTLPKNLQRSLHQLSTFHALERIQYFIKWCRNAPLDAYLVFSSVQLLDELNEKIVCTCLNALRDKFRPELRAKYNDLMAAKAAAASDHAEVVADKKAADDAAAADPAVVSDEDDDANETKAKDNNAEAEEEHDIPATPVKATRLTSAPSTPLSQPKSANKLSAFLSKFPSETNVLTTVETAVEVAVDAPKVPEEVVEEHDDDDEEVHEYDHNDEIHEKVVDNEVEAVEKDESVAEEIGQVAAEKPLEDSDDEDFEEPSLEEESSQDQTQPRYTSAFSPRSSISSSKRSSRVSTSEDPSFEPRFSESQETKIGLPCDSQEPATSDDSAAAQESFEKVSAENVEIEDSDNSDDDAVRDQFADERLSDDLFSEQIPQESSSETVALGAEVHAVSEELLGDYVEVEQHNFDNHDHADGEQPFFVVEEVSLSKPSANSKLFAFLSSVDSAHPHPSSHTSEADEAEKADSVGSAPSRHSGSRKSALSPKRSVEDASEHSERSVRTSMTAISLAVSSEVILEKERLSGENLALSQKLKTVEESLSAKESEFASLKAELEALKHQLAAEQANSEAKLKTVVEEHETLVSKIRADHLKEITATRAAAHDDALVEKQNQNYDLKIAALEEQNKALEQQLQIAKDSEEAARYSAQLAFAVRDEAETLLRSQ</sequence>
<evidence type="ECO:0000313" key="4">
    <source>
        <dbReference type="Proteomes" id="UP000019132"/>
    </source>
</evidence>